<sequence>MLNILPLTTFLLAIIFGILTEIAMRKYTKQIDKKQKEISMKKTLDFLIFLTELVSDSNVTDLLQEIMIYITSMKGKDWDQIYNATMKKLKPIQDQLNQILNQIEELMNIQRIARKIRFYNRLFRELLILLILTIAILIPFSIIRSLLNFYFYAILLAIGEFIITLIIFLLLIINYNKLNINIIKENSKKNTTMVYKNNSNNISYFMN</sequence>
<organism evidence="2 3">
    <name type="scientific">Saccharolobus islandicus (strain L.S.2.15 / Lassen #1)</name>
    <name type="common">Sulfolobus islandicus</name>
    <dbReference type="NCBI Taxonomy" id="429572"/>
    <lineage>
        <taxon>Archaea</taxon>
        <taxon>Thermoproteota</taxon>
        <taxon>Thermoprotei</taxon>
        <taxon>Sulfolobales</taxon>
        <taxon>Sulfolobaceae</taxon>
        <taxon>Saccharolobus</taxon>
    </lineage>
</organism>
<name>C3MNS9_SACI2</name>
<feature type="transmembrane region" description="Helical" evidence="1">
    <location>
        <begin position="149"/>
        <end position="173"/>
    </location>
</feature>
<gene>
    <name evidence="2" type="ordered locus">LS215_1007</name>
</gene>
<feature type="transmembrane region" description="Helical" evidence="1">
    <location>
        <begin position="6"/>
        <end position="24"/>
    </location>
</feature>
<dbReference type="Proteomes" id="UP000001747">
    <property type="component" value="Chromosome"/>
</dbReference>
<dbReference type="AlphaFoldDB" id="C3MNS9"/>
<dbReference type="RefSeq" id="WP_012713410.1">
    <property type="nucleotide sequence ID" value="NC_012589.1"/>
</dbReference>
<keyword evidence="1" id="KW-0812">Transmembrane</keyword>
<evidence type="ECO:0000313" key="3">
    <source>
        <dbReference type="Proteomes" id="UP000001747"/>
    </source>
</evidence>
<dbReference type="HOGENOM" id="CLU_1458215_0_0_2"/>
<protein>
    <submittedName>
        <fullName evidence="2">Uncharacterized protein</fullName>
    </submittedName>
</protein>
<keyword evidence="1" id="KW-0472">Membrane</keyword>
<dbReference type="KEGG" id="sis:LS215_1007"/>
<proteinExistence type="predicted"/>
<accession>C3MNS9</accession>
<evidence type="ECO:0000313" key="2">
    <source>
        <dbReference type="EMBL" id="ACP35042.1"/>
    </source>
</evidence>
<keyword evidence="1" id="KW-1133">Transmembrane helix</keyword>
<feature type="transmembrane region" description="Helical" evidence="1">
    <location>
        <begin position="122"/>
        <end position="143"/>
    </location>
</feature>
<evidence type="ECO:0000256" key="1">
    <source>
        <dbReference type="SAM" id="Phobius"/>
    </source>
</evidence>
<dbReference type="EMBL" id="CP001399">
    <property type="protein sequence ID" value="ACP35042.1"/>
    <property type="molecule type" value="Genomic_DNA"/>
</dbReference>
<dbReference type="GeneID" id="7797511"/>
<reference evidence="2 3" key="1">
    <citation type="journal article" date="2009" name="Proc. Natl. Acad. Sci. U.S.A.">
        <title>Biogeography of the Sulfolobus islandicus pan-genome.</title>
        <authorList>
            <person name="Reno M.L."/>
            <person name="Held N.L."/>
            <person name="Fields C.J."/>
            <person name="Burke P.V."/>
            <person name="Whitaker R.J."/>
        </authorList>
    </citation>
    <scope>NUCLEOTIDE SEQUENCE [LARGE SCALE GENOMIC DNA]</scope>
    <source>
        <strain evidence="3">L.S.2.15 / Lassen #1</strain>
    </source>
</reference>